<evidence type="ECO:0000313" key="1">
    <source>
        <dbReference type="EMBL" id="CAI6334658.1"/>
    </source>
</evidence>
<accession>A0A9W4UDZ5</accession>
<dbReference type="EMBL" id="CAOQHR010000005">
    <property type="protein sequence ID" value="CAI6334658.1"/>
    <property type="molecule type" value="Genomic_DNA"/>
</dbReference>
<comment type="caution">
    <text evidence="1">The sequence shown here is derived from an EMBL/GenBank/DDBJ whole genome shotgun (WGS) entry which is preliminary data.</text>
</comment>
<evidence type="ECO:0000313" key="2">
    <source>
        <dbReference type="Proteomes" id="UP001152607"/>
    </source>
</evidence>
<proteinExistence type="predicted"/>
<sequence>MFCIFLRPFPPMAAHPTKIKFFLNMTNTAWIPDNFICKILLLLRLQITIYVSTSL</sequence>
<name>A0A9W4UDZ5_9PLEO</name>
<dbReference type="AlphaFoldDB" id="A0A9W4UDZ5"/>
<gene>
    <name evidence="1" type="ORF">PDIGIT_LOCUS7721</name>
</gene>
<dbReference type="Proteomes" id="UP001152607">
    <property type="component" value="Unassembled WGS sequence"/>
</dbReference>
<reference evidence="1" key="1">
    <citation type="submission" date="2023-01" db="EMBL/GenBank/DDBJ databases">
        <authorList>
            <person name="Van Ghelder C."/>
            <person name="Rancurel C."/>
        </authorList>
    </citation>
    <scope>NUCLEOTIDE SEQUENCE</scope>
    <source>
        <strain evidence="1">CNCM I-4278</strain>
    </source>
</reference>
<organism evidence="1 2">
    <name type="scientific">Periconia digitata</name>
    <dbReference type="NCBI Taxonomy" id="1303443"/>
    <lineage>
        <taxon>Eukaryota</taxon>
        <taxon>Fungi</taxon>
        <taxon>Dikarya</taxon>
        <taxon>Ascomycota</taxon>
        <taxon>Pezizomycotina</taxon>
        <taxon>Dothideomycetes</taxon>
        <taxon>Pleosporomycetidae</taxon>
        <taxon>Pleosporales</taxon>
        <taxon>Massarineae</taxon>
        <taxon>Periconiaceae</taxon>
        <taxon>Periconia</taxon>
    </lineage>
</organism>
<keyword evidence="2" id="KW-1185">Reference proteome</keyword>
<protein>
    <submittedName>
        <fullName evidence="1">Uncharacterized protein</fullName>
    </submittedName>
</protein>